<gene>
    <name evidence="1" type="ORF">LCGC14_0730920</name>
</gene>
<evidence type="ECO:0000313" key="1">
    <source>
        <dbReference type="EMBL" id="KKN40708.1"/>
    </source>
</evidence>
<reference evidence="1" key="1">
    <citation type="journal article" date="2015" name="Nature">
        <title>Complex archaea that bridge the gap between prokaryotes and eukaryotes.</title>
        <authorList>
            <person name="Spang A."/>
            <person name="Saw J.H."/>
            <person name="Jorgensen S.L."/>
            <person name="Zaremba-Niedzwiedzka K."/>
            <person name="Martijn J."/>
            <person name="Lind A.E."/>
            <person name="van Eijk R."/>
            <person name="Schleper C."/>
            <person name="Guy L."/>
            <person name="Ettema T.J."/>
        </authorList>
    </citation>
    <scope>NUCLEOTIDE SEQUENCE</scope>
</reference>
<sequence length="84" mass="9542">MSLREGILLELHERSYVSLPELAGTLEMLVTPELISCMWALKREKLVSWKIGYYIRLSARGAQSALKIQAERTPLEQAKLTTNP</sequence>
<dbReference type="EMBL" id="LAZR01001689">
    <property type="protein sequence ID" value="KKN40708.1"/>
    <property type="molecule type" value="Genomic_DNA"/>
</dbReference>
<comment type="caution">
    <text evidence="1">The sequence shown here is derived from an EMBL/GenBank/DDBJ whole genome shotgun (WGS) entry which is preliminary data.</text>
</comment>
<accession>A0A0F9TGY1</accession>
<name>A0A0F9TGY1_9ZZZZ</name>
<protein>
    <submittedName>
        <fullName evidence="1">Uncharacterized protein</fullName>
    </submittedName>
</protein>
<dbReference type="AlphaFoldDB" id="A0A0F9TGY1"/>
<organism evidence="1">
    <name type="scientific">marine sediment metagenome</name>
    <dbReference type="NCBI Taxonomy" id="412755"/>
    <lineage>
        <taxon>unclassified sequences</taxon>
        <taxon>metagenomes</taxon>
        <taxon>ecological metagenomes</taxon>
    </lineage>
</organism>
<proteinExistence type="predicted"/>